<dbReference type="InterPro" id="IPR041267">
    <property type="entry name" value="NLRP_HD2"/>
</dbReference>
<evidence type="ECO:0000256" key="21">
    <source>
        <dbReference type="ARBA" id="ARBA00023159"/>
    </source>
</evidence>
<dbReference type="HOGENOM" id="CLU_002274_2_0_1"/>
<dbReference type="Pfam" id="PF17776">
    <property type="entry name" value="NLRC4_HD2"/>
    <property type="match status" value="1"/>
</dbReference>
<dbReference type="Gene3D" id="3.80.10.10">
    <property type="entry name" value="Ribonuclease Inhibitor"/>
    <property type="match status" value="2"/>
</dbReference>
<comment type="catalytic activity">
    <reaction evidence="28">
        <text>ATP + H2O = ADP + phosphate + H(+)</text>
        <dbReference type="Rhea" id="RHEA:13065"/>
        <dbReference type="ChEBI" id="CHEBI:15377"/>
        <dbReference type="ChEBI" id="CHEBI:15378"/>
        <dbReference type="ChEBI" id="CHEBI:30616"/>
        <dbReference type="ChEBI" id="CHEBI:43474"/>
        <dbReference type="ChEBI" id="CHEBI:456216"/>
    </reaction>
    <physiologicalReaction direction="left-to-right" evidence="28">
        <dbReference type="Rhea" id="RHEA:13066"/>
    </physiologicalReaction>
</comment>
<dbReference type="Pfam" id="PF13516">
    <property type="entry name" value="LRR_6"/>
    <property type="match status" value="3"/>
</dbReference>
<dbReference type="GO" id="GO:0000139">
    <property type="term" value="C:Golgi membrane"/>
    <property type="evidence" value="ECO:0007669"/>
    <property type="project" value="UniProtKB-SubCell"/>
</dbReference>
<keyword evidence="16" id="KW-0067">ATP-binding</keyword>
<evidence type="ECO:0000256" key="9">
    <source>
        <dbReference type="ARBA" id="ARBA00022499"/>
    </source>
</evidence>
<dbReference type="InterPro" id="IPR027417">
    <property type="entry name" value="P-loop_NTPase"/>
</dbReference>
<dbReference type="PROSITE" id="PS50824">
    <property type="entry name" value="DAPIN"/>
    <property type="match status" value="1"/>
</dbReference>
<dbReference type="Gene3D" id="1.10.533.10">
    <property type="entry name" value="Death Domain, Fas"/>
    <property type="match status" value="1"/>
</dbReference>
<dbReference type="Bgee" id="ENSLACG00000008275">
    <property type="expression patterns" value="Expressed in post-anal tail muscle and 2 other cell types or tissues"/>
</dbReference>
<evidence type="ECO:0000256" key="22">
    <source>
        <dbReference type="ARBA" id="ARBA00023163"/>
    </source>
</evidence>
<evidence type="ECO:0000256" key="17">
    <source>
        <dbReference type="ARBA" id="ARBA00022843"/>
    </source>
</evidence>
<keyword evidence="18" id="KW-0805">Transcription regulation</keyword>
<feature type="domain" description="Pyrin" evidence="29">
    <location>
        <begin position="1"/>
        <end position="92"/>
    </location>
</feature>
<evidence type="ECO:0000256" key="8">
    <source>
        <dbReference type="ARBA" id="ARBA00022490"/>
    </source>
</evidence>
<dbReference type="GeneTree" id="ENSGT00940000159520"/>
<comment type="function">
    <text evidence="27">Independently of inflammasome activation, regulates the differentiation of T helper 2 (Th2) cells and has a role in Th2 cell-dependent asthma and tumor growth. During Th2 differentiation, required for optimal IRF4 binding to IL4 promoter and for IRF4-dependent IL4 transcription. Binds to the consensus DNA sequence 5'-GRRGGNRGAG-3'. May also participate in the transcription of IL5, IL13, GATA3, CCR3, CCR4 and MAF.</text>
</comment>
<keyword evidence="20" id="KW-0496">Mitochondrion</keyword>
<dbReference type="InterPro" id="IPR007111">
    <property type="entry name" value="NACHT_NTPase"/>
</dbReference>
<dbReference type="Proteomes" id="UP000008672">
    <property type="component" value="Unassembled WGS sequence"/>
</dbReference>
<dbReference type="InterPro" id="IPR050637">
    <property type="entry name" value="NLRP_innate_immun_reg"/>
</dbReference>
<evidence type="ECO:0000313" key="32">
    <source>
        <dbReference type="Proteomes" id="UP000008672"/>
    </source>
</evidence>
<reference evidence="31" key="3">
    <citation type="submission" date="2025-09" db="UniProtKB">
        <authorList>
            <consortium name="Ensembl"/>
        </authorList>
    </citation>
    <scope>IDENTIFICATION</scope>
</reference>
<keyword evidence="10" id="KW-0964">Secreted</keyword>
<keyword evidence="21" id="KW-0010">Activator</keyword>
<evidence type="ECO:0000259" key="30">
    <source>
        <dbReference type="PROSITE" id="PS50837"/>
    </source>
</evidence>
<dbReference type="Ensembl" id="ENSLACT00000009453.1">
    <property type="protein sequence ID" value="ENSLACP00000009382.1"/>
    <property type="gene ID" value="ENSLACG00000008275.1"/>
</dbReference>
<dbReference type="Pfam" id="PF02758">
    <property type="entry name" value="PYRIN"/>
    <property type="match status" value="1"/>
</dbReference>
<keyword evidence="23" id="KW-0395">Inflammatory response</keyword>
<organism evidence="31 32">
    <name type="scientific">Latimeria chalumnae</name>
    <name type="common">Coelacanth</name>
    <dbReference type="NCBI Taxonomy" id="7897"/>
    <lineage>
        <taxon>Eukaryota</taxon>
        <taxon>Metazoa</taxon>
        <taxon>Chordata</taxon>
        <taxon>Craniata</taxon>
        <taxon>Vertebrata</taxon>
        <taxon>Euteleostomi</taxon>
        <taxon>Coelacanthiformes</taxon>
        <taxon>Coelacanthidae</taxon>
        <taxon>Latimeria</taxon>
    </lineage>
</organism>
<dbReference type="GO" id="GO:0045087">
    <property type="term" value="P:innate immune response"/>
    <property type="evidence" value="ECO:0007669"/>
    <property type="project" value="UniProtKB-KW"/>
</dbReference>
<evidence type="ECO:0000256" key="27">
    <source>
        <dbReference type="ARBA" id="ARBA00045987"/>
    </source>
</evidence>
<dbReference type="EMBL" id="AFYH01207063">
    <property type="status" value="NOT_ANNOTATED_CDS"/>
    <property type="molecule type" value="Genomic_DNA"/>
</dbReference>
<evidence type="ECO:0000256" key="10">
    <source>
        <dbReference type="ARBA" id="ARBA00022525"/>
    </source>
</evidence>
<evidence type="ECO:0000313" key="31">
    <source>
        <dbReference type="Ensembl" id="ENSLACP00000009382.1"/>
    </source>
</evidence>
<keyword evidence="14" id="KW-0378">Hydrolase</keyword>
<evidence type="ECO:0000256" key="20">
    <source>
        <dbReference type="ARBA" id="ARBA00023128"/>
    </source>
</evidence>
<evidence type="ECO:0000256" key="4">
    <source>
        <dbReference type="ARBA" id="ARBA00004267"/>
    </source>
</evidence>
<evidence type="ECO:0000256" key="1">
    <source>
        <dbReference type="ARBA" id="ARBA00004110"/>
    </source>
</evidence>
<keyword evidence="12" id="KW-0677">Repeat</keyword>
<dbReference type="SUPFAM" id="SSF52047">
    <property type="entry name" value="RNI-like"/>
    <property type="match status" value="1"/>
</dbReference>
<dbReference type="Pfam" id="PF05729">
    <property type="entry name" value="NACHT"/>
    <property type="match status" value="1"/>
</dbReference>
<proteinExistence type="inferred from homology"/>
<evidence type="ECO:0000256" key="23">
    <source>
        <dbReference type="ARBA" id="ARBA00023198"/>
    </source>
</evidence>
<feature type="domain" description="NACHT" evidence="30">
    <location>
        <begin position="213"/>
        <end position="345"/>
    </location>
</feature>
<keyword evidence="11" id="KW-0597">Phosphoprotein</keyword>
<dbReference type="PROSITE" id="PS50837">
    <property type="entry name" value="NACHT"/>
    <property type="match status" value="1"/>
</dbReference>
<keyword evidence="15" id="KW-0256">Endoplasmic reticulum</keyword>
<evidence type="ECO:0000256" key="28">
    <source>
        <dbReference type="ARBA" id="ARBA00048778"/>
    </source>
</evidence>
<dbReference type="EMBL" id="AFYH01207061">
    <property type="status" value="NOT_ANNOTATED_CDS"/>
    <property type="molecule type" value="Genomic_DNA"/>
</dbReference>
<dbReference type="InterPro" id="IPR001611">
    <property type="entry name" value="Leu-rich_rpt"/>
</dbReference>
<dbReference type="EMBL" id="AFYH01207062">
    <property type="status" value="NOT_ANNOTATED_CDS"/>
    <property type="molecule type" value="Genomic_DNA"/>
</dbReference>
<evidence type="ECO:0000259" key="29">
    <source>
        <dbReference type="PROSITE" id="PS50824"/>
    </source>
</evidence>
<dbReference type="Gene3D" id="3.40.50.300">
    <property type="entry name" value="P-loop containing nucleotide triphosphate hydrolases"/>
    <property type="match status" value="1"/>
</dbReference>
<dbReference type="GO" id="GO:0006954">
    <property type="term" value="P:inflammatory response"/>
    <property type="evidence" value="ECO:0007669"/>
    <property type="project" value="UniProtKB-KW"/>
</dbReference>
<dbReference type="GO" id="GO:0005739">
    <property type="term" value="C:mitochondrion"/>
    <property type="evidence" value="ECO:0007669"/>
    <property type="project" value="UniProtKB-SubCell"/>
</dbReference>
<evidence type="ECO:0000256" key="6">
    <source>
        <dbReference type="ARBA" id="ARBA00004613"/>
    </source>
</evidence>
<keyword evidence="17" id="KW-0832">Ubl conjugation</keyword>
<evidence type="ECO:0000256" key="26">
    <source>
        <dbReference type="ARBA" id="ARBA00040040"/>
    </source>
</evidence>
<accession>H3AIB1</accession>
<dbReference type="InterPro" id="IPR011029">
    <property type="entry name" value="DEATH-like_dom_sf"/>
</dbReference>
<keyword evidence="19" id="KW-0333">Golgi apparatus</keyword>
<evidence type="ECO:0000256" key="3">
    <source>
        <dbReference type="ARBA" id="ARBA00004240"/>
    </source>
</evidence>
<evidence type="ECO:0000256" key="5">
    <source>
        <dbReference type="ARBA" id="ARBA00004394"/>
    </source>
</evidence>
<comment type="subcellular location">
    <subcellularLocation>
        <location evidence="4">Cytoplasm</location>
        <location evidence="4">Cytoskeleton</location>
        <location evidence="4">Microtubule organizing center</location>
    </subcellularLocation>
    <subcellularLocation>
        <location evidence="3">Endoplasmic reticulum</location>
    </subcellularLocation>
    <subcellularLocation>
        <location evidence="5">Golgi apparatus membrane</location>
    </subcellularLocation>
    <subcellularLocation>
        <location evidence="1">Inflammasome</location>
    </subcellularLocation>
    <subcellularLocation>
        <location evidence="2">Mitochondrion</location>
    </subcellularLocation>
    <subcellularLocation>
        <location evidence="6">Secreted</location>
    </subcellularLocation>
</comment>
<dbReference type="GO" id="GO:0005634">
    <property type="term" value="C:nucleus"/>
    <property type="evidence" value="ECO:0007669"/>
    <property type="project" value="UniProtKB-SubCell"/>
</dbReference>
<evidence type="ECO:0000256" key="7">
    <source>
        <dbReference type="ARBA" id="ARBA00008665"/>
    </source>
</evidence>
<dbReference type="Pfam" id="PF17779">
    <property type="entry name" value="WHD_NOD2"/>
    <property type="match status" value="1"/>
</dbReference>
<evidence type="ECO:0000256" key="11">
    <source>
        <dbReference type="ARBA" id="ARBA00022553"/>
    </source>
</evidence>
<keyword evidence="8" id="KW-0963">Cytoplasm</keyword>
<dbReference type="SMART" id="SM01289">
    <property type="entry name" value="PYRIN"/>
    <property type="match status" value="1"/>
</dbReference>
<keyword evidence="22" id="KW-0804">Transcription</keyword>
<comment type="similarity">
    <text evidence="7">Belongs to the NLRP family.</text>
</comment>
<evidence type="ECO:0000256" key="12">
    <source>
        <dbReference type="ARBA" id="ARBA00022737"/>
    </source>
</evidence>
<dbReference type="SMART" id="SM00368">
    <property type="entry name" value="LRR_RI"/>
    <property type="match status" value="4"/>
</dbReference>
<dbReference type="SUPFAM" id="SSF47986">
    <property type="entry name" value="DEATH domain"/>
    <property type="match status" value="1"/>
</dbReference>
<dbReference type="PANTHER" id="PTHR45690">
    <property type="entry name" value="NACHT, LRR AND PYD DOMAINS-CONTAINING PROTEIN 12"/>
    <property type="match status" value="1"/>
</dbReference>
<dbReference type="GO" id="GO:0061702">
    <property type="term" value="C:canonical inflammasome complex"/>
    <property type="evidence" value="ECO:0007669"/>
    <property type="project" value="UniProtKB-SubCell"/>
</dbReference>
<keyword evidence="25" id="KW-1271">Inflammasome</keyword>
<evidence type="ECO:0000256" key="18">
    <source>
        <dbReference type="ARBA" id="ARBA00023015"/>
    </source>
</evidence>
<keyword evidence="13" id="KW-0547">Nucleotide-binding</keyword>
<evidence type="ECO:0000256" key="15">
    <source>
        <dbReference type="ARBA" id="ARBA00022824"/>
    </source>
</evidence>
<evidence type="ECO:0000256" key="19">
    <source>
        <dbReference type="ARBA" id="ARBA00023034"/>
    </source>
</evidence>
<name>H3AIB1_LATCH</name>
<evidence type="ECO:0000256" key="16">
    <source>
        <dbReference type="ARBA" id="ARBA00022840"/>
    </source>
</evidence>
<keyword evidence="9" id="KW-1017">Isopeptide bond</keyword>
<keyword evidence="32" id="KW-1185">Reference proteome</keyword>
<reference evidence="31" key="2">
    <citation type="submission" date="2025-08" db="UniProtKB">
        <authorList>
            <consortium name="Ensembl"/>
        </authorList>
    </citation>
    <scope>IDENTIFICATION</scope>
</reference>
<dbReference type="InterPro" id="IPR004020">
    <property type="entry name" value="DAPIN"/>
</dbReference>
<evidence type="ECO:0000256" key="24">
    <source>
        <dbReference type="ARBA" id="ARBA00023212"/>
    </source>
</evidence>
<dbReference type="PANTHER" id="PTHR45690:SF19">
    <property type="entry name" value="NACHT, LRR AND PYD DOMAINS-CONTAINING PROTEIN 3"/>
    <property type="match status" value="1"/>
</dbReference>
<keyword evidence="24" id="KW-0206">Cytoskeleton</keyword>
<dbReference type="InParanoid" id="H3AIB1"/>
<dbReference type="InterPro" id="IPR041075">
    <property type="entry name" value="NOD1/2_WH"/>
</dbReference>
<sequence>MEGVIKNALQVTLGELKEDELKRFRGTLSQTGMKEGRASIPSHLLEDADVPHTVELLKRYYSEVSAVEMTMQVLEEIQKKDLADQLWEKIETGRSLAPKGRCVLSGRGLAPKGLRIFFPVAQNISESYKEDVIKKCQMVLNYGSDVDGGVYLNTQYSNLIITERYRLKRLLETALLYEGQREMEALEELRTKETTSIDLKDLYSSGEKESSSKMVLLTGAYGIGKTLTAHKMILDWALGNLYQGVFHYVLYIDCIEVTQLKADVSVAELVFTGNPSLNLLQKKILKYPKKILLIIDGFEELQFSLDIAHPYKACNEYEKLPAVVAVGKLLRREVLSEACMIITSRCEALQKLDQFVSFNHCMEVFGFSEGDRHKYFQKYFGNEEQALNVFQQIRSNSIAFTMCYSPFICKAICMVVRERMKSSTELMEGLNCRTQVLLHYVNVTVQQHHPELREPVKSLFQKFGSLAFSGFKQQRRVFDKGDLQNVLLEASSALPSFLNSIKLKMDVEKDTIYTFAHPSLQEFFTALHCASCDDLSEVCNLLDGFNNYERIHQNSVLCFLFGLANAESARIIGWKASEKLYPKLLEWSKSRLHTHNCYSLLRFLYRLYEIQEDQFIKSSTQDCQEINVSHFNLNGVDWIVLGYCLQHYQQGTSLILQSCSMDVKQMQALLPVLKNASMLPTVYFCMALPVAFYSLDKKKLLDMEHNTIGDEGVKMLCAALKNSDFEAEQLRLTSNKLTEACAADLSSVLRDNQLLKELNLSFNHLGDSGVKLLCAGLQEPDCKLEKLGLLAIQKDNSSSREGSLAPTSCRQTAASMITSHSVMRGLIHLVCPYCNTLCRSVCRLYQQNLTAACAEGLASVLHANRTLKELLLGYNDLRDLGVKQLCAALRVSPCKLETLILFVCLFCFI</sequence>
<evidence type="ECO:0000256" key="13">
    <source>
        <dbReference type="ARBA" id="ARBA00022741"/>
    </source>
</evidence>
<dbReference type="GO" id="GO:0005524">
    <property type="term" value="F:ATP binding"/>
    <property type="evidence" value="ECO:0007669"/>
    <property type="project" value="UniProtKB-KW"/>
</dbReference>
<dbReference type="SUPFAM" id="SSF52540">
    <property type="entry name" value="P-loop containing nucleoside triphosphate hydrolases"/>
    <property type="match status" value="1"/>
</dbReference>
<protein>
    <recommendedName>
        <fullName evidence="26">NACHT, LRR and PYD domains-containing protein 3</fullName>
    </recommendedName>
</protein>
<dbReference type="GO" id="GO:0005815">
    <property type="term" value="C:microtubule organizing center"/>
    <property type="evidence" value="ECO:0007669"/>
    <property type="project" value="UniProtKB-SubCell"/>
</dbReference>
<evidence type="ECO:0000256" key="25">
    <source>
        <dbReference type="ARBA" id="ARBA00023233"/>
    </source>
</evidence>
<dbReference type="AlphaFoldDB" id="H3AIB1"/>
<evidence type="ECO:0000256" key="14">
    <source>
        <dbReference type="ARBA" id="ARBA00022801"/>
    </source>
</evidence>
<dbReference type="InterPro" id="IPR032675">
    <property type="entry name" value="LRR_dom_sf"/>
</dbReference>
<evidence type="ECO:0000256" key="2">
    <source>
        <dbReference type="ARBA" id="ARBA00004173"/>
    </source>
</evidence>
<reference evidence="32" key="1">
    <citation type="submission" date="2011-08" db="EMBL/GenBank/DDBJ databases">
        <title>The draft genome of Latimeria chalumnae.</title>
        <authorList>
            <person name="Di Palma F."/>
            <person name="Alfoldi J."/>
            <person name="Johnson J."/>
            <person name="Berlin A."/>
            <person name="Gnerre S."/>
            <person name="Jaffe D."/>
            <person name="MacCallum I."/>
            <person name="Young S."/>
            <person name="Walker B.J."/>
            <person name="Lander E."/>
            <person name="Lindblad-Toh K."/>
        </authorList>
    </citation>
    <scope>NUCLEOTIDE SEQUENCE [LARGE SCALE GENOMIC DNA]</scope>
    <source>
        <strain evidence="32">Wild caught</strain>
    </source>
</reference>